<sequence>MIRVIRPVCDLDDDDQQSSEGLEHERCVLRIPLDRQRRERAAQERIDEALLLGILGGLVSSTLLNLLVLPPLFARFARFETPGTT</sequence>
<proteinExistence type="predicted"/>
<keyword evidence="2" id="KW-0812">Transmembrane</keyword>
<dbReference type="AlphaFoldDB" id="A0A9X3X9U3"/>
<accession>A0A9X3X9U3</accession>
<feature type="region of interest" description="Disordered" evidence="1">
    <location>
        <begin position="1"/>
        <end position="22"/>
    </location>
</feature>
<dbReference type="RefSeq" id="WP_272426334.1">
    <property type="nucleotide sequence ID" value="NZ_JAGTJJ010000028.1"/>
</dbReference>
<comment type="caution">
    <text evidence="3">The sequence shown here is derived from an EMBL/GenBank/DDBJ whole genome shotgun (WGS) entry which is preliminary data.</text>
</comment>
<keyword evidence="4" id="KW-1185">Reference proteome</keyword>
<evidence type="ECO:0000256" key="2">
    <source>
        <dbReference type="SAM" id="Phobius"/>
    </source>
</evidence>
<keyword evidence="2" id="KW-0472">Membrane</keyword>
<evidence type="ECO:0000256" key="1">
    <source>
        <dbReference type="SAM" id="MobiDB-lite"/>
    </source>
</evidence>
<evidence type="ECO:0000313" key="3">
    <source>
        <dbReference type="EMBL" id="MDC3985390.1"/>
    </source>
</evidence>
<feature type="transmembrane region" description="Helical" evidence="2">
    <location>
        <begin position="49"/>
        <end position="69"/>
    </location>
</feature>
<gene>
    <name evidence="3" type="ORF">KEG57_33235</name>
</gene>
<organism evidence="3 4">
    <name type="scientific">Polyangium jinanense</name>
    <dbReference type="NCBI Taxonomy" id="2829994"/>
    <lineage>
        <taxon>Bacteria</taxon>
        <taxon>Pseudomonadati</taxon>
        <taxon>Myxococcota</taxon>
        <taxon>Polyangia</taxon>
        <taxon>Polyangiales</taxon>
        <taxon>Polyangiaceae</taxon>
        <taxon>Polyangium</taxon>
    </lineage>
</organism>
<evidence type="ECO:0000313" key="4">
    <source>
        <dbReference type="Proteomes" id="UP001151081"/>
    </source>
</evidence>
<keyword evidence="2" id="KW-1133">Transmembrane helix</keyword>
<reference evidence="3 4" key="1">
    <citation type="submission" date="2021-04" db="EMBL/GenBank/DDBJ databases">
        <title>Genome analysis of Polyangium sp.</title>
        <authorList>
            <person name="Li Y."/>
            <person name="Wang J."/>
        </authorList>
    </citation>
    <scope>NUCLEOTIDE SEQUENCE [LARGE SCALE GENOMIC DNA]</scope>
    <source>
        <strain evidence="3 4">SDU14</strain>
    </source>
</reference>
<name>A0A9X3X9U3_9BACT</name>
<dbReference type="EMBL" id="JAGTJJ010000028">
    <property type="protein sequence ID" value="MDC3985390.1"/>
    <property type="molecule type" value="Genomic_DNA"/>
</dbReference>
<protein>
    <submittedName>
        <fullName evidence="3">Uncharacterized protein</fullName>
    </submittedName>
</protein>
<dbReference type="Proteomes" id="UP001151081">
    <property type="component" value="Unassembled WGS sequence"/>
</dbReference>